<evidence type="ECO:0000256" key="2">
    <source>
        <dbReference type="ARBA" id="ARBA00022801"/>
    </source>
</evidence>
<name>A0A1C7MGD1_GRIFR</name>
<dbReference type="EMBL" id="LUGG01000004">
    <property type="protein sequence ID" value="OBZ75975.1"/>
    <property type="molecule type" value="Genomic_DNA"/>
</dbReference>
<keyword evidence="3" id="KW-0326">Glycosidase</keyword>
<dbReference type="OMA" id="DDPGWCF"/>
<reference evidence="5 6" key="1">
    <citation type="submission" date="2016-03" db="EMBL/GenBank/DDBJ databases">
        <title>Whole genome sequencing of Grifola frondosa 9006-11.</title>
        <authorList>
            <person name="Min B."/>
            <person name="Park H."/>
            <person name="Kim J.-G."/>
            <person name="Cho H."/>
            <person name="Oh Y.-L."/>
            <person name="Kong W.-S."/>
            <person name="Choi I.-G."/>
        </authorList>
    </citation>
    <scope>NUCLEOTIDE SEQUENCE [LARGE SCALE GENOMIC DNA]</scope>
    <source>
        <strain evidence="5 6">9006-11</strain>
    </source>
</reference>
<protein>
    <submittedName>
        <fullName evidence="5">Glucan 1,3-beta-glucosidase 3</fullName>
    </submittedName>
</protein>
<dbReference type="AlphaFoldDB" id="A0A1C7MGD1"/>
<dbReference type="InterPro" id="IPR017853">
    <property type="entry name" value="GH"/>
</dbReference>
<dbReference type="InterPro" id="IPR050386">
    <property type="entry name" value="Glycosyl_hydrolase_5"/>
</dbReference>
<evidence type="ECO:0000256" key="3">
    <source>
        <dbReference type="ARBA" id="ARBA00023295"/>
    </source>
</evidence>
<dbReference type="Proteomes" id="UP000092993">
    <property type="component" value="Unassembled WGS sequence"/>
</dbReference>
<feature type="region of interest" description="Disordered" evidence="4">
    <location>
        <begin position="477"/>
        <end position="508"/>
    </location>
</feature>
<dbReference type="OrthoDB" id="1887033at2759"/>
<dbReference type="GO" id="GO:0009251">
    <property type="term" value="P:glucan catabolic process"/>
    <property type="evidence" value="ECO:0007669"/>
    <property type="project" value="TreeGrafter"/>
</dbReference>
<accession>A0A1C7MGD1</accession>
<sequence>MNPCWTWQRNPYFNLLTDECLTQGLFKPNPGRGFIGDKIDDNPVGDNFPPHYEMGENFQVQPKYLKSLDETCKVEPYDPPPVSDQNFPPFDQAKANVYRYRQQQSVNLGSWFVHEKWMTPSVFACASGEQISELDIAFGWGSTSAARAVLERHWDTFINQTDFDYLASIGINTVRLPIGYWSLGPCFCAGTPFEGVADVYQNSWNRVLRAINMASKAGIGVLVDLHGAPGSQNGQQHSGIQLLNEPKNVQELPDFYSNAISTMRQVSPAAANFPLYIHDGFDLNRFSDYVARRSDFVVQDHHSYFVFTSSDQSEPASQHTSDIQGSISDSLEAASVQQRRNLVVDEFSCALTDESLKNVGDPNKSRREFCEGQLAVYANATAGWAFWAYKKEDCTDDPGWCFQAAVGNSLPSSFFSYGGQGFTPSPSQLPSLADLEGDMHLPSTNDILSGAQMTPTDTSTYTASSSSTTAVGARINRRSRFGQQGRAPHLHRRGSHRRDGPGQVSMSSSQRAVAKGYSDGFLTAKIFAQYGGSKLGFVGQYIIDSLTKLGPAAIDPGTEDDYEQWFMKGLEDGRQLSQPILIRPTDLLVSCQPSDWRTHDRTRLAIAQHLHCTKNQY</sequence>
<organism evidence="5 6">
    <name type="scientific">Grifola frondosa</name>
    <name type="common">Maitake</name>
    <name type="synonym">Polyporus frondosus</name>
    <dbReference type="NCBI Taxonomy" id="5627"/>
    <lineage>
        <taxon>Eukaryota</taxon>
        <taxon>Fungi</taxon>
        <taxon>Dikarya</taxon>
        <taxon>Basidiomycota</taxon>
        <taxon>Agaricomycotina</taxon>
        <taxon>Agaricomycetes</taxon>
        <taxon>Polyporales</taxon>
        <taxon>Grifolaceae</taxon>
        <taxon>Grifola</taxon>
    </lineage>
</organism>
<dbReference type="GO" id="GO:0005576">
    <property type="term" value="C:extracellular region"/>
    <property type="evidence" value="ECO:0007669"/>
    <property type="project" value="TreeGrafter"/>
</dbReference>
<dbReference type="Gene3D" id="3.20.20.80">
    <property type="entry name" value="Glycosidases"/>
    <property type="match status" value="2"/>
</dbReference>
<dbReference type="STRING" id="5627.A0A1C7MGD1"/>
<dbReference type="GO" id="GO:0009986">
    <property type="term" value="C:cell surface"/>
    <property type="evidence" value="ECO:0007669"/>
    <property type="project" value="TreeGrafter"/>
</dbReference>
<keyword evidence="6" id="KW-1185">Reference proteome</keyword>
<evidence type="ECO:0000256" key="4">
    <source>
        <dbReference type="SAM" id="MobiDB-lite"/>
    </source>
</evidence>
<proteinExistence type="inferred from homology"/>
<evidence type="ECO:0000313" key="5">
    <source>
        <dbReference type="EMBL" id="OBZ75975.1"/>
    </source>
</evidence>
<dbReference type="SUPFAM" id="SSF51445">
    <property type="entry name" value="(Trans)glycosidases"/>
    <property type="match status" value="1"/>
</dbReference>
<dbReference type="GO" id="GO:0046557">
    <property type="term" value="F:glucan endo-1,6-beta-glucosidase activity"/>
    <property type="evidence" value="ECO:0007669"/>
    <property type="project" value="TreeGrafter"/>
</dbReference>
<evidence type="ECO:0000313" key="6">
    <source>
        <dbReference type="Proteomes" id="UP000092993"/>
    </source>
</evidence>
<gene>
    <name evidence="5" type="primary">exg3_1</name>
    <name evidence="5" type="ORF">A0H81_04151</name>
</gene>
<dbReference type="PANTHER" id="PTHR31297:SF43">
    <property type="entry name" value="GLUCAN 1,3-BETA-GLUCOSIDASE 3"/>
    <property type="match status" value="1"/>
</dbReference>
<evidence type="ECO:0000256" key="1">
    <source>
        <dbReference type="ARBA" id="ARBA00005641"/>
    </source>
</evidence>
<dbReference type="PANTHER" id="PTHR31297">
    <property type="entry name" value="GLUCAN ENDO-1,6-BETA-GLUCOSIDASE B"/>
    <property type="match status" value="1"/>
</dbReference>
<comment type="similarity">
    <text evidence="1">Belongs to the glycosyl hydrolase 5 (cellulase A) family.</text>
</comment>
<keyword evidence="2" id="KW-0378">Hydrolase</keyword>
<comment type="caution">
    <text evidence="5">The sequence shown here is derived from an EMBL/GenBank/DDBJ whole genome shotgun (WGS) entry which is preliminary data.</text>
</comment>